<feature type="transmembrane region" description="Helical" evidence="1">
    <location>
        <begin position="209"/>
        <end position="226"/>
    </location>
</feature>
<feature type="transmembrane region" description="Helical" evidence="1">
    <location>
        <begin position="630"/>
        <end position="649"/>
    </location>
</feature>
<feature type="transmembrane region" description="Helical" evidence="1">
    <location>
        <begin position="263"/>
        <end position="285"/>
    </location>
</feature>
<dbReference type="AlphaFoldDB" id="A0A6A2V7S4"/>
<keyword evidence="1" id="KW-0472">Membrane</keyword>
<sequence length="688" mass="78269">MRMRRRCYHAIDSLIGYRVLRKLETMCETKNITNGIRKSCLQNVWMPAHGRLQRHITASSIVRVIFCIIMALLSGQIVAYANQIACEARLDFTWMVTRDGLRYGVMLLVFFEIMYHVYRLWSSRLARTSVASPTTGIPICSSAIRYTGFRWSTLRTLLSGIFLLLAWSPYVYWYYPGTLWYDTGDQILQFFGYQVLDSSGQYITTHHPLFDTLLFGWFAQIGSALFNSKALGLALLIGIQIMVGAFELSYAVEWFRSHGTGCIARALLLLFFAFFPFFPTFYCGLVKDSVHALFLVPWLLMYFDVALTHGTALSRPWPAILFGLLSIGNALTTATGMYITALSLLAAMFFVPGRVRRIGCTIASAVLVVFCQLVFPAVIPTPYPVQKSDAHQMFILPMQMTARYSSQFHDDVTSTERIAIDGFNMVSFDEMPQQYNPYLADPIIHLELGDPSYQNQYVRAWISMGLRHPDSYLQAFLCMESGWFATRKSSEPDPSQYMSDTWLHIHDKVEAHSLEYSYQHRTPTYMNFTTETAIPGYVSVNMPDFETHTVRNSAAIDKAIDMFKELPVANTLMVQSMWTFILPMMMLYATIRGGKFTKMFWLFAPMMLTLLSLIPSGISLPLKPTGSRYMFMLVIIVPIMMMLMLSTFARDNIGTRAADFGDMIRDGSVTRTSVKSKLPHDINQSATN</sequence>
<gene>
    <name evidence="2" type="ORF">DSM100238_1251</name>
</gene>
<proteinExistence type="predicted"/>
<accession>A0A6A2V7S4</accession>
<feature type="transmembrane region" description="Helical" evidence="1">
    <location>
        <begin position="233"/>
        <end position="251"/>
    </location>
</feature>
<dbReference type="Pfam" id="PF19484">
    <property type="entry name" value="DUF6020"/>
    <property type="match status" value="1"/>
</dbReference>
<dbReference type="EMBL" id="WBSO01000009">
    <property type="protein sequence ID" value="KAB8297466.1"/>
    <property type="molecule type" value="Genomic_DNA"/>
</dbReference>
<evidence type="ECO:0000313" key="3">
    <source>
        <dbReference type="Proteomes" id="UP000440041"/>
    </source>
</evidence>
<feature type="transmembrane region" description="Helical" evidence="1">
    <location>
        <begin position="600"/>
        <end position="618"/>
    </location>
</feature>
<feature type="transmembrane region" description="Helical" evidence="1">
    <location>
        <begin position="292"/>
        <end position="313"/>
    </location>
</feature>
<keyword evidence="1" id="KW-0812">Transmembrane</keyword>
<dbReference type="Proteomes" id="UP000440041">
    <property type="component" value="Unassembled WGS sequence"/>
</dbReference>
<feature type="transmembrane region" description="Helical" evidence="1">
    <location>
        <begin position="358"/>
        <end position="379"/>
    </location>
</feature>
<feature type="transmembrane region" description="Helical" evidence="1">
    <location>
        <begin position="154"/>
        <end position="175"/>
    </location>
</feature>
<comment type="caution">
    <text evidence="2">The sequence shown here is derived from an EMBL/GenBank/DDBJ whole genome shotgun (WGS) entry which is preliminary data.</text>
</comment>
<feature type="transmembrane region" description="Helical" evidence="1">
    <location>
        <begin position="572"/>
        <end position="591"/>
    </location>
</feature>
<dbReference type="InterPro" id="IPR046062">
    <property type="entry name" value="DUF6020"/>
</dbReference>
<feature type="transmembrane region" description="Helical" evidence="1">
    <location>
        <begin position="319"/>
        <end position="351"/>
    </location>
</feature>
<keyword evidence="3" id="KW-1185">Reference proteome</keyword>
<evidence type="ECO:0000313" key="2">
    <source>
        <dbReference type="EMBL" id="KAB8297466.1"/>
    </source>
</evidence>
<protein>
    <submittedName>
        <fullName evidence="2">Uncharacterized protein</fullName>
    </submittedName>
</protein>
<evidence type="ECO:0000256" key="1">
    <source>
        <dbReference type="SAM" id="Phobius"/>
    </source>
</evidence>
<feature type="transmembrane region" description="Helical" evidence="1">
    <location>
        <begin position="101"/>
        <end position="118"/>
    </location>
</feature>
<organism evidence="2 3">
    <name type="scientific">Bifidobacterium apri</name>
    <dbReference type="NCBI Taxonomy" id="1769423"/>
    <lineage>
        <taxon>Bacteria</taxon>
        <taxon>Bacillati</taxon>
        <taxon>Actinomycetota</taxon>
        <taxon>Actinomycetes</taxon>
        <taxon>Bifidobacteriales</taxon>
        <taxon>Bifidobacteriaceae</taxon>
        <taxon>Bifidobacterium</taxon>
    </lineage>
</organism>
<keyword evidence="1" id="KW-1133">Transmembrane helix</keyword>
<name>A0A6A2V7S4_9BIFI</name>
<feature type="transmembrane region" description="Helical" evidence="1">
    <location>
        <begin position="61"/>
        <end position="81"/>
    </location>
</feature>
<reference evidence="2 3" key="1">
    <citation type="submission" date="2019-09" db="EMBL/GenBank/DDBJ databases">
        <title>Characterization of the phylogenetic diversity of two novel species belonging to the genus Bifidobacterium: Bifidobacterium cebidarum sp. nov. and Bifidobacterium leontopitheci sp. nov.</title>
        <authorList>
            <person name="Lugli G.A."/>
            <person name="Duranti S."/>
            <person name="Milani C."/>
            <person name="Turroni F."/>
            <person name="Ventura M."/>
        </authorList>
    </citation>
    <scope>NUCLEOTIDE SEQUENCE [LARGE SCALE GENOMIC DNA]</scope>
    <source>
        <strain evidence="2 3">DSM 100238</strain>
    </source>
</reference>